<evidence type="ECO:0000256" key="1">
    <source>
        <dbReference type="SAM" id="MobiDB-lite"/>
    </source>
</evidence>
<feature type="compositionally biased region" description="Low complexity" evidence="1">
    <location>
        <begin position="191"/>
        <end position="201"/>
    </location>
</feature>
<sequence length="201" mass="22473">MGGFYMQYLENRVAYPCILSMVVMTSVSRFLVTLDESGRGTTSSEQRQLLAAALPRNDMQGSQGGKPVGVGFEDRWHYVVQRDARLCRRRGWNDPSYECYRDHSGYTCLVLVNGREYQTDLAYQSDSLAQENAAMRAFMVCRNFSVNGGMLARNGIVQGLPATEPARRSKKSRHTSSSHSSRDSHRRSGHHSSSSSTASFD</sequence>
<dbReference type="Proteomes" id="UP000176998">
    <property type="component" value="Unassembled WGS sequence"/>
</dbReference>
<reference evidence="2 3" key="1">
    <citation type="submission" date="2016-09" db="EMBL/GenBank/DDBJ databases">
        <authorList>
            <person name="Capua I."/>
            <person name="De Benedictis P."/>
            <person name="Joannis T."/>
            <person name="Lombin L.H."/>
            <person name="Cattoli G."/>
        </authorList>
    </citation>
    <scope>NUCLEOTIDE SEQUENCE [LARGE SCALE GENOMIC DNA]</scope>
    <source>
        <strain evidence="2 3">IMI 309357</strain>
    </source>
</reference>
<feature type="region of interest" description="Disordered" evidence="1">
    <location>
        <begin position="159"/>
        <end position="201"/>
    </location>
</feature>
<comment type="caution">
    <text evidence="2">The sequence shown here is derived from an EMBL/GenBank/DDBJ whole genome shotgun (WGS) entry which is preliminary data.</text>
</comment>
<dbReference type="EMBL" id="MJBS01000103">
    <property type="protein sequence ID" value="OHE94244.1"/>
    <property type="molecule type" value="Genomic_DNA"/>
</dbReference>
<evidence type="ECO:0008006" key="4">
    <source>
        <dbReference type="Google" id="ProtNLM"/>
    </source>
</evidence>
<name>A0A1G4AYM0_9PEZI</name>
<evidence type="ECO:0000313" key="2">
    <source>
        <dbReference type="EMBL" id="OHE94244.1"/>
    </source>
</evidence>
<dbReference type="GeneID" id="34563542"/>
<organism evidence="2 3">
    <name type="scientific">Colletotrichum orchidophilum</name>
    <dbReference type="NCBI Taxonomy" id="1209926"/>
    <lineage>
        <taxon>Eukaryota</taxon>
        <taxon>Fungi</taxon>
        <taxon>Dikarya</taxon>
        <taxon>Ascomycota</taxon>
        <taxon>Pezizomycotina</taxon>
        <taxon>Sordariomycetes</taxon>
        <taxon>Hypocreomycetidae</taxon>
        <taxon>Glomerellales</taxon>
        <taxon>Glomerellaceae</taxon>
        <taxon>Colletotrichum</taxon>
    </lineage>
</organism>
<dbReference type="CDD" id="cd00048">
    <property type="entry name" value="DSRM_SF"/>
    <property type="match status" value="1"/>
</dbReference>
<accession>A0A1G4AYM0</accession>
<protein>
    <recommendedName>
        <fullName evidence="4">DRBM domain-containing protein</fullName>
    </recommendedName>
</protein>
<keyword evidence="3" id="KW-1185">Reference proteome</keyword>
<dbReference type="Gene3D" id="3.30.160.20">
    <property type="match status" value="1"/>
</dbReference>
<dbReference type="AlphaFoldDB" id="A0A1G4AYM0"/>
<dbReference type="OrthoDB" id="5274873at2759"/>
<dbReference type="SUPFAM" id="SSF54768">
    <property type="entry name" value="dsRNA-binding domain-like"/>
    <property type="match status" value="1"/>
</dbReference>
<evidence type="ECO:0000313" key="3">
    <source>
        <dbReference type="Proteomes" id="UP000176998"/>
    </source>
</evidence>
<proteinExistence type="predicted"/>
<dbReference type="RefSeq" id="XP_022471407.1">
    <property type="nucleotide sequence ID" value="XM_022622032.1"/>
</dbReference>
<gene>
    <name evidence="2" type="ORF">CORC01_10404</name>
</gene>